<dbReference type="InterPro" id="IPR003594">
    <property type="entry name" value="HATPase_dom"/>
</dbReference>
<dbReference type="InterPro" id="IPR036890">
    <property type="entry name" value="HATPase_C_sf"/>
</dbReference>
<evidence type="ECO:0000313" key="9">
    <source>
        <dbReference type="EMBL" id="EHQ34844.1"/>
    </source>
</evidence>
<dbReference type="PROSITE" id="PS50113">
    <property type="entry name" value="PAC"/>
    <property type="match status" value="1"/>
</dbReference>
<evidence type="ECO:0000256" key="4">
    <source>
        <dbReference type="ARBA" id="ARBA00022679"/>
    </source>
</evidence>
<dbReference type="SMART" id="SM00086">
    <property type="entry name" value="PAC"/>
    <property type="match status" value="2"/>
</dbReference>
<dbReference type="EC" id="2.7.13.3" evidence="2"/>
<dbReference type="HOGENOM" id="CLU_000445_114_58_2"/>
<reference evidence="9 10" key="1">
    <citation type="submission" date="2011-10" db="EMBL/GenBank/DDBJ databases">
        <title>The Improved High-Quality Draft genome of Methanoplanus limicola DSM 2279.</title>
        <authorList>
            <consortium name="US DOE Joint Genome Institute (JGI-PGF)"/>
            <person name="Lucas S."/>
            <person name="Copeland A."/>
            <person name="Lapidus A."/>
            <person name="Glavina del Rio T."/>
            <person name="Dalin E."/>
            <person name="Tice H."/>
            <person name="Bruce D."/>
            <person name="Goodwin L."/>
            <person name="Pitluck S."/>
            <person name="Peters L."/>
            <person name="Mikhailova N."/>
            <person name="Lu M."/>
            <person name="Kyrpides N."/>
            <person name="Mavromatis K."/>
            <person name="Ivanova N."/>
            <person name="Markowitz V."/>
            <person name="Cheng J.-F."/>
            <person name="Hugenholtz P."/>
            <person name="Woyke T."/>
            <person name="Wu D."/>
            <person name="Wirth R."/>
            <person name="Brambilla E.-M."/>
            <person name="Klenk H.-P."/>
            <person name="Eisen J.A."/>
        </authorList>
    </citation>
    <scope>NUCLEOTIDE SEQUENCE [LARGE SCALE GENOMIC DNA]</scope>
    <source>
        <strain evidence="9 10">DSM 2279</strain>
    </source>
</reference>
<feature type="domain" description="PAS" evidence="7">
    <location>
        <begin position="129"/>
        <end position="201"/>
    </location>
</feature>
<dbReference type="InterPro" id="IPR013655">
    <property type="entry name" value="PAS_fold_3"/>
</dbReference>
<feature type="domain" description="Histidine kinase" evidence="6">
    <location>
        <begin position="268"/>
        <end position="464"/>
    </location>
</feature>
<keyword evidence="4" id="KW-0808">Transferase</keyword>
<evidence type="ECO:0000256" key="5">
    <source>
        <dbReference type="ARBA" id="ARBA00022777"/>
    </source>
</evidence>
<evidence type="ECO:0000256" key="2">
    <source>
        <dbReference type="ARBA" id="ARBA00012438"/>
    </source>
</evidence>
<dbReference type="SUPFAM" id="SSF55874">
    <property type="entry name" value="ATPase domain of HSP90 chaperone/DNA topoisomerase II/histidine kinase"/>
    <property type="match status" value="1"/>
</dbReference>
<sequence length="467" mass="52974">MILSEDIFSAVFNSSAAIMAVSTKEDGRYMDVNDAFIRKTGYQRSEVIGKTATELNLFVNPEDRLNALSLLEKAGKIIDLEIPVRKKNGEVMYGIFSADSLTLGETPCLLTTMVDITARKIAEEELDLIRNRLELAVDASEHGLWDWNLDTDEIYFSPRYYRMLGYEPGELPMSLSTWVELMHPEDRELVVPRIYGYVREARPYREDFRLRTKGGSWMWISGRGKSYEVDDDGIPHRAVGTHVDVNYRKQTEEALKTLNKKLNLLSSVTRHDIINQISGICAYQELLKRELDEEEIREYLEPMIKATGVIEKKIRFTSDYQDLGIYVPAWQNVDSLIKSVILLMPGTCMKVEYETKGLVIYADPMLEKVFYNLFENAFWHGGNVTLIRVSFHEREGCVVVVVEDDGSGIADGMKEKIFEHGVGSNTGLGLFLVREILDITGISISETGTEGNGARFEIKVPDGGYRI</sequence>
<dbReference type="InterPro" id="IPR035965">
    <property type="entry name" value="PAS-like_dom_sf"/>
</dbReference>
<dbReference type="EMBL" id="CM001436">
    <property type="protein sequence ID" value="EHQ34844.1"/>
    <property type="molecule type" value="Genomic_DNA"/>
</dbReference>
<dbReference type="InterPro" id="IPR001610">
    <property type="entry name" value="PAC"/>
</dbReference>
<evidence type="ECO:0000259" key="7">
    <source>
        <dbReference type="PROSITE" id="PS50112"/>
    </source>
</evidence>
<dbReference type="GO" id="GO:0004673">
    <property type="term" value="F:protein histidine kinase activity"/>
    <property type="evidence" value="ECO:0007669"/>
    <property type="project" value="UniProtKB-EC"/>
</dbReference>
<dbReference type="Pfam" id="PF02518">
    <property type="entry name" value="HATPase_c"/>
    <property type="match status" value="1"/>
</dbReference>
<evidence type="ECO:0000313" key="10">
    <source>
        <dbReference type="Proteomes" id="UP000005741"/>
    </source>
</evidence>
<gene>
    <name evidence="9" type="ORF">Metlim_0721</name>
</gene>
<dbReference type="SUPFAM" id="SSF55785">
    <property type="entry name" value="PYP-like sensor domain (PAS domain)"/>
    <property type="match status" value="2"/>
</dbReference>
<dbReference type="PROSITE" id="PS50112">
    <property type="entry name" value="PAS"/>
    <property type="match status" value="2"/>
</dbReference>
<dbReference type="PRINTS" id="PR00344">
    <property type="entry name" value="BCTRLSENSOR"/>
</dbReference>
<proteinExistence type="predicted"/>
<dbReference type="OrthoDB" id="8127at2157"/>
<dbReference type="Proteomes" id="UP000005741">
    <property type="component" value="Chromosome"/>
</dbReference>
<protein>
    <recommendedName>
        <fullName evidence="2">histidine kinase</fullName>
        <ecNumber evidence="2">2.7.13.3</ecNumber>
    </recommendedName>
</protein>
<feature type="domain" description="PAC" evidence="8">
    <location>
        <begin position="204"/>
        <end position="257"/>
    </location>
</feature>
<dbReference type="PANTHER" id="PTHR43304:SF1">
    <property type="entry name" value="PAC DOMAIN-CONTAINING PROTEIN"/>
    <property type="match status" value="1"/>
</dbReference>
<dbReference type="InterPro" id="IPR052162">
    <property type="entry name" value="Sensor_kinase/Photoreceptor"/>
</dbReference>
<organism evidence="9 10">
    <name type="scientific">Methanoplanus limicola DSM 2279</name>
    <dbReference type="NCBI Taxonomy" id="937775"/>
    <lineage>
        <taxon>Archaea</taxon>
        <taxon>Methanobacteriati</taxon>
        <taxon>Methanobacteriota</taxon>
        <taxon>Stenosarchaea group</taxon>
        <taxon>Methanomicrobia</taxon>
        <taxon>Methanomicrobiales</taxon>
        <taxon>Methanomicrobiaceae</taxon>
        <taxon>Methanoplanus</taxon>
    </lineage>
</organism>
<dbReference type="PROSITE" id="PS50109">
    <property type="entry name" value="HIS_KIN"/>
    <property type="match status" value="1"/>
</dbReference>
<dbReference type="CDD" id="cd00130">
    <property type="entry name" value="PAS"/>
    <property type="match status" value="2"/>
</dbReference>
<dbReference type="NCBIfam" id="TIGR00229">
    <property type="entry name" value="sensory_box"/>
    <property type="match status" value="2"/>
</dbReference>
<feature type="domain" description="PAS" evidence="7">
    <location>
        <begin position="4"/>
        <end position="74"/>
    </location>
</feature>
<evidence type="ECO:0000259" key="8">
    <source>
        <dbReference type="PROSITE" id="PS50113"/>
    </source>
</evidence>
<dbReference type="CDD" id="cd00075">
    <property type="entry name" value="HATPase"/>
    <property type="match status" value="1"/>
</dbReference>
<dbReference type="Pfam" id="PF08447">
    <property type="entry name" value="PAS_3"/>
    <property type="match status" value="1"/>
</dbReference>
<dbReference type="PANTHER" id="PTHR43304">
    <property type="entry name" value="PHYTOCHROME-LIKE PROTEIN CPH1"/>
    <property type="match status" value="1"/>
</dbReference>
<evidence type="ECO:0000259" key="6">
    <source>
        <dbReference type="PROSITE" id="PS50109"/>
    </source>
</evidence>
<comment type="catalytic activity">
    <reaction evidence="1">
        <text>ATP + protein L-histidine = ADP + protein N-phospho-L-histidine.</text>
        <dbReference type="EC" id="2.7.13.3"/>
    </reaction>
</comment>
<keyword evidence="3" id="KW-0597">Phosphoprotein</keyword>
<dbReference type="STRING" id="937775.Metlim_0721"/>
<keyword evidence="5 9" id="KW-0418">Kinase</keyword>
<dbReference type="AlphaFoldDB" id="H1YWC2"/>
<dbReference type="RefSeq" id="WP_004076559.1">
    <property type="nucleotide sequence ID" value="NZ_CM001436.1"/>
</dbReference>
<dbReference type="SMART" id="SM00387">
    <property type="entry name" value="HATPase_c"/>
    <property type="match status" value="1"/>
</dbReference>
<accession>H1YWC2</accession>
<dbReference type="InterPro" id="IPR000700">
    <property type="entry name" value="PAS-assoc_C"/>
</dbReference>
<dbReference type="InterPro" id="IPR005467">
    <property type="entry name" value="His_kinase_dom"/>
</dbReference>
<dbReference type="Gene3D" id="3.30.450.20">
    <property type="entry name" value="PAS domain"/>
    <property type="match status" value="2"/>
</dbReference>
<dbReference type="InterPro" id="IPR000014">
    <property type="entry name" value="PAS"/>
</dbReference>
<evidence type="ECO:0000256" key="1">
    <source>
        <dbReference type="ARBA" id="ARBA00000085"/>
    </source>
</evidence>
<evidence type="ECO:0000256" key="3">
    <source>
        <dbReference type="ARBA" id="ARBA00022553"/>
    </source>
</evidence>
<dbReference type="InterPro" id="IPR004358">
    <property type="entry name" value="Sig_transdc_His_kin-like_C"/>
</dbReference>
<name>H1YWC2_9EURY</name>
<dbReference type="SMART" id="SM00091">
    <property type="entry name" value="PAS"/>
    <property type="match status" value="2"/>
</dbReference>
<dbReference type="InParanoid" id="H1YWC2"/>
<dbReference type="Pfam" id="PF13426">
    <property type="entry name" value="PAS_9"/>
    <property type="match status" value="1"/>
</dbReference>
<keyword evidence="10" id="KW-1185">Reference proteome</keyword>
<dbReference type="Gene3D" id="3.30.565.10">
    <property type="entry name" value="Histidine kinase-like ATPase, C-terminal domain"/>
    <property type="match status" value="1"/>
</dbReference>